<name>A0AAV7UN98_PLEWA</name>
<reference evidence="1" key="1">
    <citation type="journal article" date="2022" name="bioRxiv">
        <title>Sequencing and chromosome-scale assembly of the giantPleurodeles waltlgenome.</title>
        <authorList>
            <person name="Brown T."/>
            <person name="Elewa A."/>
            <person name="Iarovenko S."/>
            <person name="Subramanian E."/>
            <person name="Araus A.J."/>
            <person name="Petzold A."/>
            <person name="Susuki M."/>
            <person name="Suzuki K.-i.T."/>
            <person name="Hayashi T."/>
            <person name="Toyoda A."/>
            <person name="Oliveira C."/>
            <person name="Osipova E."/>
            <person name="Leigh N.D."/>
            <person name="Simon A."/>
            <person name="Yun M.H."/>
        </authorList>
    </citation>
    <scope>NUCLEOTIDE SEQUENCE</scope>
    <source>
        <strain evidence="1">20211129_DDA</strain>
        <tissue evidence="1">Liver</tissue>
    </source>
</reference>
<evidence type="ECO:0000313" key="2">
    <source>
        <dbReference type="Proteomes" id="UP001066276"/>
    </source>
</evidence>
<sequence>MVSRWPDTFEQKMLWSREFPVSNHESVTGSEKWRLVETQEAHRRKEEHRRIVLGGAQVAGKKIFCLQHRGNRDG</sequence>
<gene>
    <name evidence="1" type="ORF">NDU88_006965</name>
</gene>
<evidence type="ECO:0000313" key="1">
    <source>
        <dbReference type="EMBL" id="KAJ1190227.1"/>
    </source>
</evidence>
<dbReference type="Proteomes" id="UP001066276">
    <property type="component" value="Chromosome 3_1"/>
</dbReference>
<keyword evidence="2" id="KW-1185">Reference proteome</keyword>
<dbReference type="EMBL" id="JANPWB010000005">
    <property type="protein sequence ID" value="KAJ1190227.1"/>
    <property type="molecule type" value="Genomic_DNA"/>
</dbReference>
<dbReference type="AlphaFoldDB" id="A0AAV7UN98"/>
<protein>
    <submittedName>
        <fullName evidence="1">Uncharacterized protein</fullName>
    </submittedName>
</protein>
<comment type="caution">
    <text evidence="1">The sequence shown here is derived from an EMBL/GenBank/DDBJ whole genome shotgun (WGS) entry which is preliminary data.</text>
</comment>
<accession>A0AAV7UN98</accession>
<organism evidence="1 2">
    <name type="scientific">Pleurodeles waltl</name>
    <name type="common">Iberian ribbed newt</name>
    <dbReference type="NCBI Taxonomy" id="8319"/>
    <lineage>
        <taxon>Eukaryota</taxon>
        <taxon>Metazoa</taxon>
        <taxon>Chordata</taxon>
        <taxon>Craniata</taxon>
        <taxon>Vertebrata</taxon>
        <taxon>Euteleostomi</taxon>
        <taxon>Amphibia</taxon>
        <taxon>Batrachia</taxon>
        <taxon>Caudata</taxon>
        <taxon>Salamandroidea</taxon>
        <taxon>Salamandridae</taxon>
        <taxon>Pleurodelinae</taxon>
        <taxon>Pleurodeles</taxon>
    </lineage>
</organism>
<proteinExistence type="predicted"/>